<proteinExistence type="predicted"/>
<evidence type="ECO:0000313" key="3">
    <source>
        <dbReference type="Proteomes" id="UP001207605"/>
    </source>
</evidence>
<keyword evidence="3" id="KW-1185">Reference proteome</keyword>
<keyword evidence="1" id="KW-0812">Transmembrane</keyword>
<dbReference type="EMBL" id="JAOQJV010000015">
    <property type="protein sequence ID" value="MCU6700637.1"/>
    <property type="molecule type" value="Genomic_DNA"/>
</dbReference>
<keyword evidence="1" id="KW-0472">Membrane</keyword>
<reference evidence="2 3" key="1">
    <citation type="journal article" date="2021" name="ISME Commun">
        <title>Automated analysis of genomic sequences facilitates high-throughput and comprehensive description of bacteria.</title>
        <authorList>
            <person name="Hitch T.C.A."/>
        </authorList>
    </citation>
    <scope>NUCLEOTIDE SEQUENCE [LARGE SCALE GENOMIC DNA]</scope>
    <source>
        <strain evidence="2 3">Sanger_02</strain>
    </source>
</reference>
<sequence>MVLEYIEKAYSFLVNLEKKMADCCHRENLIAYKIALCYIVVGAIVLQGG</sequence>
<name>A0ABT2S7R4_9FIRM</name>
<protein>
    <submittedName>
        <fullName evidence="2">Uncharacterized protein</fullName>
    </submittedName>
</protein>
<keyword evidence="1" id="KW-1133">Transmembrane helix</keyword>
<dbReference type="RefSeq" id="WP_262581985.1">
    <property type="nucleotide sequence ID" value="NZ_JAOQJV010000015.1"/>
</dbReference>
<evidence type="ECO:0000256" key="1">
    <source>
        <dbReference type="SAM" id="Phobius"/>
    </source>
</evidence>
<gene>
    <name evidence="2" type="ORF">OCV65_10395</name>
</gene>
<dbReference type="Proteomes" id="UP001207605">
    <property type="component" value="Unassembled WGS sequence"/>
</dbReference>
<accession>A0ABT2S7R4</accession>
<evidence type="ECO:0000313" key="2">
    <source>
        <dbReference type="EMBL" id="MCU6700637.1"/>
    </source>
</evidence>
<organism evidence="2 3">
    <name type="scientific">Dorea ammoniilytica</name>
    <dbReference type="NCBI Taxonomy" id="2981788"/>
    <lineage>
        <taxon>Bacteria</taxon>
        <taxon>Bacillati</taxon>
        <taxon>Bacillota</taxon>
        <taxon>Clostridia</taxon>
        <taxon>Lachnospirales</taxon>
        <taxon>Lachnospiraceae</taxon>
        <taxon>Dorea</taxon>
    </lineage>
</organism>
<feature type="transmembrane region" description="Helical" evidence="1">
    <location>
        <begin position="29"/>
        <end position="48"/>
    </location>
</feature>
<comment type="caution">
    <text evidence="2">The sequence shown here is derived from an EMBL/GenBank/DDBJ whole genome shotgun (WGS) entry which is preliminary data.</text>
</comment>